<dbReference type="CDD" id="cd17253">
    <property type="entry name" value="RMtype1_S_Eco933I-TRD2-CR2_like"/>
    <property type="match status" value="1"/>
</dbReference>
<organism evidence="5 6">
    <name type="scientific">Streptomyces microflavus</name>
    <name type="common">Streptomyces lipmanii</name>
    <dbReference type="NCBI Taxonomy" id="1919"/>
    <lineage>
        <taxon>Bacteria</taxon>
        <taxon>Bacillati</taxon>
        <taxon>Actinomycetota</taxon>
        <taxon>Actinomycetes</taxon>
        <taxon>Kitasatosporales</taxon>
        <taxon>Streptomycetaceae</taxon>
        <taxon>Streptomyces</taxon>
    </lineage>
</organism>
<dbReference type="Pfam" id="PF01420">
    <property type="entry name" value="Methylase_S"/>
    <property type="match status" value="1"/>
</dbReference>
<evidence type="ECO:0000313" key="6">
    <source>
        <dbReference type="Proteomes" id="UP000471648"/>
    </source>
</evidence>
<dbReference type="Proteomes" id="UP000471648">
    <property type="component" value="Unassembled WGS sequence"/>
</dbReference>
<evidence type="ECO:0000313" key="5">
    <source>
        <dbReference type="EMBL" id="NEB66694.1"/>
    </source>
</evidence>
<dbReference type="GO" id="GO:0009307">
    <property type="term" value="P:DNA restriction-modification system"/>
    <property type="evidence" value="ECO:0007669"/>
    <property type="project" value="UniProtKB-KW"/>
</dbReference>
<keyword evidence="2" id="KW-0680">Restriction system</keyword>
<dbReference type="PANTHER" id="PTHR30408:SF12">
    <property type="entry name" value="TYPE I RESTRICTION ENZYME MJAVIII SPECIFICITY SUBUNIT"/>
    <property type="match status" value="1"/>
</dbReference>
<dbReference type="InterPro" id="IPR044946">
    <property type="entry name" value="Restrct_endonuc_typeI_TRD_sf"/>
</dbReference>
<dbReference type="PANTHER" id="PTHR30408">
    <property type="entry name" value="TYPE-1 RESTRICTION ENZYME ECOKI SPECIFICITY PROTEIN"/>
    <property type="match status" value="1"/>
</dbReference>
<proteinExistence type="inferred from homology"/>
<dbReference type="GO" id="GO:0003677">
    <property type="term" value="F:DNA binding"/>
    <property type="evidence" value="ECO:0007669"/>
    <property type="project" value="UniProtKB-KW"/>
</dbReference>
<dbReference type="AlphaFoldDB" id="A0A6N9V1D4"/>
<dbReference type="RefSeq" id="WP_164356643.1">
    <property type="nucleotide sequence ID" value="NZ_JAAGME010000252.1"/>
</dbReference>
<evidence type="ECO:0000259" key="4">
    <source>
        <dbReference type="Pfam" id="PF01420"/>
    </source>
</evidence>
<dbReference type="EMBL" id="JAAGME010000252">
    <property type="protein sequence ID" value="NEB66694.1"/>
    <property type="molecule type" value="Genomic_DNA"/>
</dbReference>
<dbReference type="SUPFAM" id="SSF116734">
    <property type="entry name" value="DNA methylase specificity domain"/>
    <property type="match status" value="2"/>
</dbReference>
<sequence length="414" mass="46383">MTVVPTGWMLYTPHDIAGLAKDALVIGPFGSNLKTSDYRDEGVPLVFVKDIRAEDFSHPRAYVSTAKAAELKAHQVLPGDILITKMGDPPGDVTIYDGDVPGIITADCIRLRPTVGFDRKYLVHSLRTPNARRQIDAITTGAAQKKVSLDRFRTRLHIAAPSLANQKRIAAVLDQVDTLRAKRRQAITLLDDLEQSIFLDAFGDPMRVAWSAETVADAGVVQLGRQRAPKYQTGQHSRSYLRVANVFEDRIDFDDVLQMDFDDSDFQKYCLKPGDILLNEGQSTELVGRPAMWRGERDGFCFQNTLVRFQACDRVLPEYALAVFLRYFRTGEFAKISSKTSSVAHLGAARFAKMPFHIPPMESQEKFRELASVVRQQRERNAEHLATLDELFTSLQHRAFSGTLWDHEASGEAA</sequence>
<evidence type="ECO:0000256" key="3">
    <source>
        <dbReference type="ARBA" id="ARBA00023125"/>
    </source>
</evidence>
<dbReference type="InterPro" id="IPR052021">
    <property type="entry name" value="Type-I_RS_S_subunit"/>
</dbReference>
<keyword evidence="3" id="KW-0238">DNA-binding</keyword>
<reference evidence="5 6" key="1">
    <citation type="submission" date="2020-01" db="EMBL/GenBank/DDBJ databases">
        <title>Insect and environment-associated Actinomycetes.</title>
        <authorList>
            <person name="Currrie C."/>
            <person name="Chevrette M."/>
            <person name="Carlson C."/>
            <person name="Stubbendieck R."/>
            <person name="Wendt-Pienkowski E."/>
        </authorList>
    </citation>
    <scope>NUCLEOTIDE SEQUENCE [LARGE SCALE GENOMIC DNA]</scope>
    <source>
        <strain evidence="5 6">SID14438</strain>
    </source>
</reference>
<accession>A0A6N9V1D4</accession>
<gene>
    <name evidence="5" type="ORF">G3I39_06425</name>
</gene>
<feature type="domain" description="Type I restriction modification DNA specificity" evidence="4">
    <location>
        <begin position="76"/>
        <end position="188"/>
    </location>
</feature>
<name>A0A6N9V1D4_STRMI</name>
<comment type="similarity">
    <text evidence="1">Belongs to the type-I restriction system S methylase family.</text>
</comment>
<protein>
    <recommendedName>
        <fullName evidence="4">Type I restriction modification DNA specificity domain-containing protein</fullName>
    </recommendedName>
</protein>
<evidence type="ECO:0000256" key="2">
    <source>
        <dbReference type="ARBA" id="ARBA00022747"/>
    </source>
</evidence>
<dbReference type="Gene3D" id="3.90.220.20">
    <property type="entry name" value="DNA methylase specificity domains"/>
    <property type="match status" value="2"/>
</dbReference>
<evidence type="ECO:0000256" key="1">
    <source>
        <dbReference type="ARBA" id="ARBA00010923"/>
    </source>
</evidence>
<comment type="caution">
    <text evidence="5">The sequence shown here is derived from an EMBL/GenBank/DDBJ whole genome shotgun (WGS) entry which is preliminary data.</text>
</comment>
<dbReference type="InterPro" id="IPR000055">
    <property type="entry name" value="Restrct_endonuc_typeI_TRD"/>
</dbReference>